<dbReference type="HOGENOM" id="CLU_014015_6_0_1"/>
<evidence type="ECO:0000313" key="5">
    <source>
        <dbReference type="EMBL" id="EDO15360.1"/>
    </source>
</evidence>
<dbReference type="PROSITE" id="PS00444">
    <property type="entry name" value="POLYPRENYL_SYNTHASE_2"/>
    <property type="match status" value="1"/>
</dbReference>
<reference evidence="5 6" key="1">
    <citation type="journal article" date="2007" name="Proc. Natl. Acad. Sci. U.S.A.">
        <title>Independent sorting-out of thousands of duplicated gene pairs in two yeast species descended from a whole-genome duplication.</title>
        <authorList>
            <person name="Scannell D.R."/>
            <person name="Frank A.C."/>
            <person name="Conant G.C."/>
            <person name="Byrne K.P."/>
            <person name="Woolfit M."/>
            <person name="Wolfe K.H."/>
        </authorList>
    </citation>
    <scope>NUCLEOTIDE SEQUENCE [LARGE SCALE GENOMIC DNA]</scope>
    <source>
        <strain evidence="6">ATCC 22028 / DSM 70294 / BCRC 21397 / CBS 2163 / NBRC 10782 / NRRL Y-8283 / UCD 57-17</strain>
    </source>
</reference>
<dbReference type="SFLD" id="SFLDS00005">
    <property type="entry name" value="Isoprenoid_Synthase_Type_I"/>
    <property type="match status" value="1"/>
</dbReference>
<dbReference type="SUPFAM" id="SSF48576">
    <property type="entry name" value="Terpenoid synthases"/>
    <property type="match status" value="1"/>
</dbReference>
<organism evidence="6">
    <name type="scientific">Vanderwaltozyma polyspora (strain ATCC 22028 / DSM 70294 / BCRC 21397 / CBS 2163 / NBRC 10782 / NRRL Y-8283 / UCD 57-17)</name>
    <name type="common">Kluyveromyces polysporus</name>
    <dbReference type="NCBI Taxonomy" id="436907"/>
    <lineage>
        <taxon>Eukaryota</taxon>
        <taxon>Fungi</taxon>
        <taxon>Dikarya</taxon>
        <taxon>Ascomycota</taxon>
        <taxon>Saccharomycotina</taxon>
        <taxon>Saccharomycetes</taxon>
        <taxon>Saccharomycetales</taxon>
        <taxon>Saccharomycetaceae</taxon>
        <taxon>Vanderwaltozyma</taxon>
    </lineage>
</organism>
<sequence>MVDIKTLVEGKPIWSSDYEDIVQSPYNYLAQQPGKNFRSLLVKTFNQFYGLDEEQILLIDKLVGILHTASLLIDDIEDNSVIRRGMETAHLKYGIPMTINSANYMYFKAMEVLQDISKLHIKDSPQIDHNVLLKELMIIFNEELINLHRGQALDIYWRDTFPEIIPDEDMYFNMVMNKTGGLFRLAVRIMETLNGNSKDSKSLVPLANLLGILYQVRDDLQNLTDQNMIEKKGYAEDISEGKLSFPIIHGVKFELKEGKDRKLVDIIKSKTMDFDIKKEAVDYLENKSYSIAYTSEAIKNISQMIMNDGYIPEVNENSKKNILNIVEYLSRT</sequence>
<name>A7TQV2_VANPO</name>
<dbReference type="InParanoid" id="A7TQV2"/>
<dbReference type="PROSITE" id="PS00723">
    <property type="entry name" value="POLYPRENYL_SYNTHASE_1"/>
    <property type="match status" value="1"/>
</dbReference>
<evidence type="ECO:0000256" key="3">
    <source>
        <dbReference type="ARBA" id="ARBA00022842"/>
    </source>
</evidence>
<comment type="similarity">
    <text evidence="4">Belongs to the FPP/GGPP synthase family.</text>
</comment>
<dbReference type="OrthoDB" id="6921389at2759"/>
<dbReference type="GeneID" id="5543430"/>
<dbReference type="Pfam" id="PF00348">
    <property type="entry name" value="polyprenyl_synt"/>
    <property type="match status" value="1"/>
</dbReference>
<accession>A7TQV2</accession>
<dbReference type="InterPro" id="IPR008949">
    <property type="entry name" value="Isoprenoid_synthase_dom_sf"/>
</dbReference>
<dbReference type="OMA" id="ANFAYFW"/>
<dbReference type="eggNOG" id="KOG0777">
    <property type="taxonomic scope" value="Eukaryota"/>
</dbReference>
<dbReference type="InterPro" id="IPR000092">
    <property type="entry name" value="Polyprenyl_synt"/>
</dbReference>
<dbReference type="KEGG" id="vpo:Kpol_457p11"/>
<dbReference type="PANTHER" id="PTHR12001:SF44">
    <property type="entry name" value="GERANYLGERANYL PYROPHOSPHATE SYNTHASE"/>
    <property type="match status" value="1"/>
</dbReference>
<evidence type="ECO:0008006" key="7">
    <source>
        <dbReference type="Google" id="ProtNLM"/>
    </source>
</evidence>
<evidence type="ECO:0000313" key="6">
    <source>
        <dbReference type="Proteomes" id="UP000000267"/>
    </source>
</evidence>
<dbReference type="STRING" id="436907.A7TQV2"/>
<dbReference type="GO" id="GO:0004311">
    <property type="term" value="F:geranylgeranyl diphosphate synthase activity"/>
    <property type="evidence" value="ECO:0007669"/>
    <property type="project" value="EnsemblFungi"/>
</dbReference>
<gene>
    <name evidence="5" type="ORF">Kpol_457p11</name>
</gene>
<evidence type="ECO:0000256" key="2">
    <source>
        <dbReference type="ARBA" id="ARBA00022723"/>
    </source>
</evidence>
<dbReference type="SFLD" id="SFLDG01017">
    <property type="entry name" value="Polyprenyl_Transferase_Like"/>
    <property type="match status" value="1"/>
</dbReference>
<keyword evidence="6" id="KW-1185">Reference proteome</keyword>
<dbReference type="InterPro" id="IPR033749">
    <property type="entry name" value="Polyprenyl_synt_CS"/>
</dbReference>
<keyword evidence="1 4" id="KW-0808">Transferase</keyword>
<dbReference type="EMBL" id="DS480464">
    <property type="protein sequence ID" value="EDO15360.1"/>
    <property type="molecule type" value="Genomic_DNA"/>
</dbReference>
<dbReference type="PANTHER" id="PTHR12001">
    <property type="entry name" value="GERANYLGERANYL PYROPHOSPHATE SYNTHASE"/>
    <property type="match status" value="1"/>
</dbReference>
<dbReference type="GO" id="GO:0033386">
    <property type="term" value="P:geranylgeranyl diphosphate biosynthetic process"/>
    <property type="evidence" value="ECO:0007669"/>
    <property type="project" value="EnsemblFungi"/>
</dbReference>
<dbReference type="PhylomeDB" id="A7TQV2"/>
<keyword evidence="3" id="KW-0460">Magnesium</keyword>
<proteinExistence type="inferred from homology"/>
<evidence type="ECO:0000256" key="4">
    <source>
        <dbReference type="RuleBase" id="RU004466"/>
    </source>
</evidence>
<evidence type="ECO:0000256" key="1">
    <source>
        <dbReference type="ARBA" id="ARBA00022679"/>
    </source>
</evidence>
<dbReference type="AlphaFoldDB" id="A7TQV2"/>
<dbReference type="GO" id="GO:0046872">
    <property type="term" value="F:metal ion binding"/>
    <property type="evidence" value="ECO:0007669"/>
    <property type="project" value="UniProtKB-KW"/>
</dbReference>
<dbReference type="Proteomes" id="UP000000267">
    <property type="component" value="Unassembled WGS sequence"/>
</dbReference>
<dbReference type="FunCoup" id="A7TQV2">
    <property type="interactions" value="472"/>
</dbReference>
<protein>
    <recommendedName>
        <fullName evidence="7">Geranylgeranyl pyrophosphate synthase</fullName>
    </recommendedName>
</protein>
<dbReference type="RefSeq" id="XP_001643218.1">
    <property type="nucleotide sequence ID" value="XM_001643168.1"/>
</dbReference>
<dbReference type="CDD" id="cd00685">
    <property type="entry name" value="Trans_IPPS_HT"/>
    <property type="match status" value="1"/>
</dbReference>
<dbReference type="Gene3D" id="1.10.600.10">
    <property type="entry name" value="Farnesyl Diphosphate Synthase"/>
    <property type="match status" value="1"/>
</dbReference>
<keyword evidence="2" id="KW-0479">Metal-binding</keyword>